<evidence type="ECO:0000256" key="8">
    <source>
        <dbReference type="ARBA" id="ARBA00022679"/>
    </source>
</evidence>
<dbReference type="CDD" id="cd08215">
    <property type="entry name" value="STKc_Nek"/>
    <property type="match status" value="1"/>
</dbReference>
<dbReference type="InterPro" id="IPR017441">
    <property type="entry name" value="Protein_kinase_ATP_BS"/>
</dbReference>
<feature type="repeat" description="RCC1" evidence="15">
    <location>
        <begin position="1148"/>
        <end position="1199"/>
    </location>
</feature>
<evidence type="ECO:0000256" key="11">
    <source>
        <dbReference type="ARBA" id="ARBA00022741"/>
    </source>
</evidence>
<dbReference type="Proteomes" id="UP000827892">
    <property type="component" value="Chromosome I"/>
</dbReference>
<dbReference type="PANTHER" id="PTHR44535">
    <property type="entry name" value="PROTEIN CBG16200"/>
    <property type="match status" value="1"/>
</dbReference>
<comment type="cofactor">
    <cofactor evidence="1">
        <name>Mg(2+)</name>
        <dbReference type="ChEBI" id="CHEBI:18420"/>
    </cofactor>
</comment>
<feature type="compositionally biased region" description="Polar residues" evidence="18">
    <location>
        <begin position="1"/>
        <end position="10"/>
    </location>
</feature>
<feature type="domain" description="Protein kinase" evidence="19">
    <location>
        <begin position="730"/>
        <end position="993"/>
    </location>
</feature>
<dbReference type="Gene3D" id="3.30.200.20">
    <property type="entry name" value="Phosphorylase Kinase, domain 1"/>
    <property type="match status" value="1"/>
</dbReference>
<dbReference type="Gene3D" id="2.130.10.30">
    <property type="entry name" value="Regulator of chromosome condensation 1/beta-lactamase-inhibitor protein II"/>
    <property type="match status" value="1"/>
</dbReference>
<evidence type="ECO:0000313" key="20">
    <source>
        <dbReference type="EMBL" id="ULU10585.1"/>
    </source>
</evidence>
<proteinExistence type="inferred from homology"/>
<dbReference type="Gene3D" id="1.10.510.10">
    <property type="entry name" value="Transferase(Phosphotransferase) domain 1"/>
    <property type="match status" value="1"/>
</dbReference>
<feature type="compositionally biased region" description="Basic and acidic residues" evidence="18">
    <location>
        <begin position="91"/>
        <end position="100"/>
    </location>
</feature>
<evidence type="ECO:0000256" key="13">
    <source>
        <dbReference type="ARBA" id="ARBA00022840"/>
    </source>
</evidence>
<keyword evidence="6" id="KW-0723">Serine/threonine-protein kinase</keyword>
<gene>
    <name evidence="20" type="ORF">L3Y34_014691</name>
</gene>
<dbReference type="PROSITE" id="PS50011">
    <property type="entry name" value="PROTEIN_KINASE_DOM"/>
    <property type="match status" value="1"/>
</dbReference>
<evidence type="ECO:0000256" key="3">
    <source>
        <dbReference type="ARBA" id="ARBA00010886"/>
    </source>
</evidence>
<feature type="compositionally biased region" description="Low complexity" evidence="18">
    <location>
        <begin position="573"/>
        <end position="585"/>
    </location>
</feature>
<dbReference type="GO" id="GO:0004674">
    <property type="term" value="F:protein serine/threonine kinase activity"/>
    <property type="evidence" value="ECO:0007669"/>
    <property type="project" value="UniProtKB-KW"/>
</dbReference>
<evidence type="ECO:0000256" key="15">
    <source>
        <dbReference type="PROSITE-ProRule" id="PRU00235"/>
    </source>
</evidence>
<dbReference type="InterPro" id="IPR009091">
    <property type="entry name" value="RCC1/BLIP-II"/>
</dbReference>
<evidence type="ECO:0000256" key="10">
    <source>
        <dbReference type="ARBA" id="ARBA00022737"/>
    </source>
</evidence>
<comment type="subcellular location">
    <subcellularLocation>
        <location evidence="2">Cytoplasm</location>
    </subcellularLocation>
</comment>
<evidence type="ECO:0000259" key="19">
    <source>
        <dbReference type="PROSITE" id="PS50011"/>
    </source>
</evidence>
<reference evidence="20 21" key="1">
    <citation type="submission" date="2022-05" db="EMBL/GenBank/DDBJ databases">
        <title>Chromosome-level reference genomes for two strains of Caenorhabditis briggsae: an improved platform for comparative genomics.</title>
        <authorList>
            <person name="Stevens L."/>
            <person name="Andersen E.C."/>
        </authorList>
    </citation>
    <scope>NUCLEOTIDE SEQUENCE [LARGE SCALE GENOMIC DNA]</scope>
    <source>
        <strain evidence="20">QX1410_ONT</strain>
        <tissue evidence="20">Whole-organism</tissue>
    </source>
</reference>
<feature type="region of interest" description="Disordered" evidence="18">
    <location>
        <begin position="170"/>
        <end position="216"/>
    </location>
</feature>
<dbReference type="GO" id="GO:0005737">
    <property type="term" value="C:cytoplasm"/>
    <property type="evidence" value="ECO:0007669"/>
    <property type="project" value="UniProtKB-SubCell"/>
</dbReference>
<feature type="coiled-coil region" evidence="17">
    <location>
        <begin position="1461"/>
        <end position="1509"/>
    </location>
</feature>
<feature type="compositionally biased region" description="Pro residues" evidence="18">
    <location>
        <begin position="437"/>
        <end position="477"/>
    </location>
</feature>
<keyword evidence="10" id="KW-0677">Repeat</keyword>
<dbReference type="FunFam" id="3.30.200.20:FF:000997">
    <property type="entry name" value="NEK (NEver in mitosis Kinase) Like"/>
    <property type="match status" value="1"/>
</dbReference>
<keyword evidence="13 16" id="KW-0067">ATP-binding</keyword>
<feature type="compositionally biased region" description="Pro residues" evidence="18">
    <location>
        <begin position="539"/>
        <end position="553"/>
    </location>
</feature>
<evidence type="ECO:0000256" key="12">
    <source>
        <dbReference type="ARBA" id="ARBA00022777"/>
    </source>
</evidence>
<dbReference type="EC" id="2.7.11.1" evidence="4"/>
<dbReference type="PANTHER" id="PTHR44535:SF5">
    <property type="entry name" value="PROTEIN KINASE DOMAIN-CONTAINING PROTEIN"/>
    <property type="match status" value="1"/>
</dbReference>
<dbReference type="InterPro" id="IPR051997">
    <property type="entry name" value="STK_NEK"/>
</dbReference>
<evidence type="ECO:0000256" key="9">
    <source>
        <dbReference type="ARBA" id="ARBA00022723"/>
    </source>
</evidence>
<dbReference type="InterPro" id="IPR011009">
    <property type="entry name" value="Kinase-like_dom_sf"/>
</dbReference>
<evidence type="ECO:0000256" key="18">
    <source>
        <dbReference type="SAM" id="MobiDB-lite"/>
    </source>
</evidence>
<keyword evidence="8" id="KW-0808">Transferase</keyword>
<dbReference type="PROSITE" id="PS50012">
    <property type="entry name" value="RCC1_3"/>
    <property type="match status" value="4"/>
</dbReference>
<keyword evidence="12" id="KW-0418">Kinase</keyword>
<evidence type="ECO:0000256" key="4">
    <source>
        <dbReference type="ARBA" id="ARBA00012513"/>
    </source>
</evidence>
<evidence type="ECO:0000256" key="17">
    <source>
        <dbReference type="SAM" id="Coils"/>
    </source>
</evidence>
<dbReference type="InterPro" id="IPR058923">
    <property type="entry name" value="RCC1-like_dom"/>
</dbReference>
<evidence type="ECO:0000256" key="2">
    <source>
        <dbReference type="ARBA" id="ARBA00004496"/>
    </source>
</evidence>
<dbReference type="Pfam" id="PF25390">
    <property type="entry name" value="WD40_RLD"/>
    <property type="match status" value="1"/>
</dbReference>
<keyword evidence="17" id="KW-0175">Coiled coil</keyword>
<dbReference type="GO" id="GO:0046872">
    <property type="term" value="F:metal ion binding"/>
    <property type="evidence" value="ECO:0007669"/>
    <property type="project" value="UniProtKB-KW"/>
</dbReference>
<dbReference type="GO" id="GO:0005524">
    <property type="term" value="F:ATP binding"/>
    <property type="evidence" value="ECO:0007669"/>
    <property type="project" value="UniProtKB-UniRule"/>
</dbReference>
<feature type="region of interest" description="Disordered" evidence="18">
    <location>
        <begin position="432"/>
        <end position="501"/>
    </location>
</feature>
<dbReference type="FunFam" id="2.130.10.30:FF:000065">
    <property type="entry name" value="NEK (NEver in mitosis Kinase) Like"/>
    <property type="match status" value="1"/>
</dbReference>
<feature type="region of interest" description="Disordered" evidence="18">
    <location>
        <begin position="539"/>
        <end position="586"/>
    </location>
</feature>
<evidence type="ECO:0000313" key="21">
    <source>
        <dbReference type="Proteomes" id="UP000827892"/>
    </source>
</evidence>
<accession>A0AAE9IXY0</accession>
<keyword evidence="11 16" id="KW-0547">Nucleotide-binding</keyword>
<dbReference type="SUPFAM" id="SSF50985">
    <property type="entry name" value="RCC1/BLIP-II"/>
    <property type="match status" value="1"/>
</dbReference>
<organism evidence="20 21">
    <name type="scientific">Caenorhabditis briggsae</name>
    <dbReference type="NCBI Taxonomy" id="6238"/>
    <lineage>
        <taxon>Eukaryota</taxon>
        <taxon>Metazoa</taxon>
        <taxon>Ecdysozoa</taxon>
        <taxon>Nematoda</taxon>
        <taxon>Chromadorea</taxon>
        <taxon>Rhabditida</taxon>
        <taxon>Rhabditina</taxon>
        <taxon>Rhabditomorpha</taxon>
        <taxon>Rhabditoidea</taxon>
        <taxon>Rhabditidae</taxon>
        <taxon>Peloderinae</taxon>
        <taxon>Caenorhabditis</taxon>
    </lineage>
</organism>
<feature type="region of interest" description="Disordered" evidence="18">
    <location>
        <begin position="1"/>
        <end position="103"/>
    </location>
</feature>
<dbReference type="SMART" id="SM00220">
    <property type="entry name" value="S_TKc"/>
    <property type="match status" value="1"/>
</dbReference>
<keyword evidence="14" id="KW-0460">Magnesium</keyword>
<keyword evidence="5" id="KW-0963">Cytoplasm</keyword>
<dbReference type="InterPro" id="IPR008271">
    <property type="entry name" value="Ser/Thr_kinase_AS"/>
</dbReference>
<evidence type="ECO:0000256" key="6">
    <source>
        <dbReference type="ARBA" id="ARBA00022527"/>
    </source>
</evidence>
<dbReference type="InterPro" id="IPR000408">
    <property type="entry name" value="Reg_chr_condens"/>
</dbReference>
<evidence type="ECO:0000256" key="5">
    <source>
        <dbReference type="ARBA" id="ARBA00022490"/>
    </source>
</evidence>
<dbReference type="InterPro" id="IPR000719">
    <property type="entry name" value="Prot_kinase_dom"/>
</dbReference>
<feature type="compositionally biased region" description="Basic residues" evidence="18">
    <location>
        <begin position="45"/>
        <end position="54"/>
    </location>
</feature>
<feature type="repeat" description="RCC1" evidence="15">
    <location>
        <begin position="1097"/>
        <end position="1147"/>
    </location>
</feature>
<feature type="repeat" description="RCC1" evidence="15">
    <location>
        <begin position="1045"/>
        <end position="1096"/>
    </location>
</feature>
<name>A0AAE9IXY0_CAEBR</name>
<sequence length="1539" mass="170656">MEEPSTNPNNIVHAEPGSSEAKRRSISGHPGRPVLPPPPPAEAHFHRKRPRSTHHPTPNPKAPRKETDLVDRIWHEIDEEQREKLARKKEKKEQPAHSPRDYLPLTASNLRNFKDEDESIRDFIHRQGMVDRLLGYKMLFGRMENCVTLGYEKMADDEITELSAKWRKMFFPGEDPPEQKCPKVEPSSLPEDEDFKPIKKGPRTPPGSPGDSKPANQNAVSRFELIEQLAKNFGISPQKVEKTLGSGLDKALEDCSKKIKNELLETFKEQLLSQYDRKPTTDDLSDQMELVSEDSLSVDLAMVKKEEPNTDFSLYQMAVPPPPIPPKIQPAYAYYPPHVPPCAPAGPSLYPQYPPPPAPPSHAQSYQQSIMSYPPPPHPLIPNGPPPQMHYPMQQVQNFPPPPQAPASTMMLPPVNIPPPPIGVRIDTPIPQQLHPAAPPLPTGMPPPPIPTQVPPPPLPPQMAAAPPPPLPPPAPPAAYSGDCWRSAPTAPSVPPPPTNSVEAWQQHVPPVAPAGVSVSSAPSVVNVQTIAPPPLPFASLSGPPPPPPPPVAAGPASTCPLTFVPPPPPPNQQSNNINFSSPSSGYRRNSFNTGQAMLKQYSSGKIRNLGLHIQSRDAKLQILEDMEITKDTLEDAGSFVSQFFRWMVSEVLIEGAFIDFLLTTPIENSSHLCLAVQSVSKKKISVRLVSRFLSSELAPHNRRIVDIYINNEIMITNPNPRATSAQNRYERIRTVGKGAFGSAVLYRRKEDSSLVIIKEINMYDLDSSQRRLALNEVSLLSRIEHPNIIAYYDSFEEEGVLMIEMEYADGGTLAQMLARSQNLLEEEQIGDMMIQMCSAVAYLHENSVLHRDLKTANVFLTRDSFVKIGDFGISKIMGTETLAQGAKTVVGTPYYISPEMCSGVSYNEKSDMWALGCILYEMCCLKKAFEGDNLPALVNSIMTCAYTPVKGPYSTEMKMVIRELLQLDPQNRPSASQALKMLRPSENRHRHTSGSMRSSTSFTTLYDLHIPTITLSQISDLPGRISVKQIALSKTHTMILTNDNELFGFGDNSCGQLGLGKFTKIENGNLIESLKGRDIQSVGVGNYFSVVCCDRGTLMTIGTAKNLGLGKEAKDSAKPVLLEQLLRENIKDIYCGHDHVIAVLESGDCLGWGSNLSGQLGLSTLEHFFIPTKIAMPKEKKIVYGKAGKDATMLLSDDGCLIAMGSNKHNKLNLAQRVGFFAKEKKATTDYVNKPTILQGFPERVVDFSVGSYHSGVILESGQVMLFGKNDNTELGLGHNQKMAVRSVKPVKSLLHHACTHVLCGDGFTLVSTTEQELYFWGRKDYTEENVRIDDLEETVCDKKMKRSGSEMFDKNVVTLPSLILRLQDAKREKGIRLSGLAVSGRRVHVAVDMLEGKRLPSALAERCRSGSMPTINDETHTWLREEFEQAEVIPIDASKRRVRFDDSCDKLKMSSTAKQNSLVREIEELKSKIKEQDTTFEGHRNQMSDLESKLQELQAKQAFLRKSEPPPAYDRRNVTYNKLFPERENASTTCVIL</sequence>
<evidence type="ECO:0000256" key="14">
    <source>
        <dbReference type="ARBA" id="ARBA00022842"/>
    </source>
</evidence>
<comment type="similarity">
    <text evidence="3">Belongs to the protein kinase superfamily. NEK Ser/Thr protein kinase family. NIMA subfamily.</text>
</comment>
<evidence type="ECO:0000256" key="7">
    <source>
        <dbReference type="ARBA" id="ARBA00022553"/>
    </source>
</evidence>
<dbReference type="PROSITE" id="PS00108">
    <property type="entry name" value="PROTEIN_KINASE_ST"/>
    <property type="match status" value="1"/>
</dbReference>
<feature type="compositionally biased region" description="Basic and acidic residues" evidence="18">
    <location>
        <begin position="63"/>
        <end position="84"/>
    </location>
</feature>
<evidence type="ECO:0000256" key="1">
    <source>
        <dbReference type="ARBA" id="ARBA00001946"/>
    </source>
</evidence>
<evidence type="ECO:0000256" key="16">
    <source>
        <dbReference type="PROSITE-ProRule" id="PRU10141"/>
    </source>
</evidence>
<keyword evidence="7" id="KW-0597">Phosphoprotein</keyword>
<dbReference type="Pfam" id="PF00069">
    <property type="entry name" value="Pkinase"/>
    <property type="match status" value="1"/>
</dbReference>
<dbReference type="FunFam" id="1.10.510.10:FF:000262">
    <property type="entry name" value="Serine/threonine-protein kinase Nek8"/>
    <property type="match status" value="1"/>
</dbReference>
<feature type="binding site" evidence="16">
    <location>
        <position position="759"/>
    </location>
    <ligand>
        <name>ATP</name>
        <dbReference type="ChEBI" id="CHEBI:30616"/>
    </ligand>
</feature>
<dbReference type="PROSITE" id="PS00107">
    <property type="entry name" value="PROTEIN_KINASE_ATP"/>
    <property type="match status" value="1"/>
</dbReference>
<protein>
    <recommendedName>
        <fullName evidence="4">non-specific serine/threonine protein kinase</fullName>
        <ecNumber evidence="4">2.7.11.1</ecNumber>
    </recommendedName>
</protein>
<dbReference type="EMBL" id="CP090891">
    <property type="protein sequence ID" value="ULU10585.1"/>
    <property type="molecule type" value="Genomic_DNA"/>
</dbReference>
<dbReference type="SUPFAM" id="SSF56112">
    <property type="entry name" value="Protein kinase-like (PK-like)"/>
    <property type="match status" value="1"/>
</dbReference>
<feature type="repeat" description="RCC1" evidence="15">
    <location>
        <begin position="1263"/>
        <end position="1316"/>
    </location>
</feature>
<keyword evidence="9" id="KW-0479">Metal-binding</keyword>